<evidence type="ECO:0000259" key="3">
    <source>
        <dbReference type="Pfam" id="PF01467"/>
    </source>
</evidence>
<dbReference type="SUPFAM" id="SSF52374">
    <property type="entry name" value="Nucleotidylyl transferase"/>
    <property type="match status" value="1"/>
</dbReference>
<dbReference type="GO" id="GO:0016779">
    <property type="term" value="F:nucleotidyltransferase activity"/>
    <property type="evidence" value="ECO:0007669"/>
    <property type="project" value="UniProtKB-KW"/>
</dbReference>
<comment type="caution">
    <text evidence="4">The sequence shown here is derived from an EMBL/GenBank/DDBJ whole genome shotgun (WGS) entry which is preliminary data.</text>
</comment>
<name>A0ABW4DEC6_9BACL</name>
<sequence length="137" mass="16152">MIIGYTSGVFDLFHIGHLNLLRNAKSLCDKLIVGVTTDELVSYKYKKAVIPFEERMEIVRNIKFVDTVIPQDTMDKLVVWQKLKYDVMFVGDDWFQNERWVQYESQFKEVGVKIIYFPYTKSTSSTLLNETLLKLRK</sequence>
<accession>A0ABW4DEC6</accession>
<reference evidence="5" key="1">
    <citation type="journal article" date="2019" name="Int. J. Syst. Evol. Microbiol.">
        <title>The Global Catalogue of Microorganisms (GCM) 10K type strain sequencing project: providing services to taxonomists for standard genome sequencing and annotation.</title>
        <authorList>
            <consortium name="The Broad Institute Genomics Platform"/>
            <consortium name="The Broad Institute Genome Sequencing Center for Infectious Disease"/>
            <person name="Wu L."/>
            <person name="Ma J."/>
        </authorList>
    </citation>
    <scope>NUCLEOTIDE SEQUENCE [LARGE SCALE GENOMIC DNA]</scope>
    <source>
        <strain evidence="5">CCM 9147</strain>
    </source>
</reference>
<proteinExistence type="predicted"/>
<dbReference type="Gene3D" id="3.40.50.620">
    <property type="entry name" value="HUPs"/>
    <property type="match status" value="1"/>
</dbReference>
<dbReference type="RefSeq" id="WP_229522900.1">
    <property type="nucleotide sequence ID" value="NZ_JAFFQR010000009.1"/>
</dbReference>
<dbReference type="Pfam" id="PF01467">
    <property type="entry name" value="CTP_transf_like"/>
    <property type="match status" value="1"/>
</dbReference>
<evidence type="ECO:0000313" key="4">
    <source>
        <dbReference type="EMBL" id="MFD1462338.1"/>
    </source>
</evidence>
<dbReference type="InterPro" id="IPR004821">
    <property type="entry name" value="Cyt_trans-like"/>
</dbReference>
<dbReference type="PANTHER" id="PTHR43793:SF1">
    <property type="entry name" value="FAD SYNTHASE"/>
    <property type="match status" value="1"/>
</dbReference>
<protein>
    <submittedName>
        <fullName evidence="4">Adenylyltransferase/cytidyltransferase family protein</fullName>
    </submittedName>
</protein>
<evidence type="ECO:0000256" key="1">
    <source>
        <dbReference type="ARBA" id="ARBA00022679"/>
    </source>
</evidence>
<keyword evidence="5" id="KW-1185">Reference proteome</keyword>
<evidence type="ECO:0000256" key="2">
    <source>
        <dbReference type="ARBA" id="ARBA00022695"/>
    </source>
</evidence>
<dbReference type="NCBIfam" id="TIGR00125">
    <property type="entry name" value="cyt_tran_rel"/>
    <property type="match status" value="1"/>
</dbReference>
<dbReference type="InterPro" id="IPR050385">
    <property type="entry name" value="Archaeal_FAD_synthase"/>
</dbReference>
<keyword evidence="1" id="KW-0808">Transferase</keyword>
<dbReference type="EMBL" id="JBHTNZ010000016">
    <property type="protein sequence ID" value="MFD1462338.1"/>
    <property type="molecule type" value="Genomic_DNA"/>
</dbReference>
<gene>
    <name evidence="4" type="ORF">ACFQ5D_13200</name>
</gene>
<feature type="domain" description="Cytidyltransferase-like" evidence="3">
    <location>
        <begin position="6"/>
        <end position="127"/>
    </location>
</feature>
<evidence type="ECO:0000313" key="5">
    <source>
        <dbReference type="Proteomes" id="UP001597340"/>
    </source>
</evidence>
<dbReference type="PANTHER" id="PTHR43793">
    <property type="entry name" value="FAD SYNTHASE"/>
    <property type="match status" value="1"/>
</dbReference>
<keyword evidence="2 4" id="KW-0548">Nucleotidyltransferase</keyword>
<dbReference type="Proteomes" id="UP001597340">
    <property type="component" value="Unassembled WGS sequence"/>
</dbReference>
<dbReference type="InterPro" id="IPR014729">
    <property type="entry name" value="Rossmann-like_a/b/a_fold"/>
</dbReference>
<organism evidence="4 5">
    <name type="scientific">Paenibacillus farraposensis</name>
    <dbReference type="NCBI Taxonomy" id="2807095"/>
    <lineage>
        <taxon>Bacteria</taxon>
        <taxon>Bacillati</taxon>
        <taxon>Bacillota</taxon>
        <taxon>Bacilli</taxon>
        <taxon>Bacillales</taxon>
        <taxon>Paenibacillaceae</taxon>
        <taxon>Paenibacillus</taxon>
    </lineage>
</organism>